<feature type="compositionally biased region" description="Basic and acidic residues" evidence="1">
    <location>
        <begin position="252"/>
        <end position="267"/>
    </location>
</feature>
<proteinExistence type="predicted"/>
<dbReference type="InterPro" id="IPR036390">
    <property type="entry name" value="WH_DNA-bd_sf"/>
</dbReference>
<sequence length="285" mass="31664">MGLHTLGEALNGALAGALAYPPAPRRKAKSGAPHPTGARVLRDSVEAGTFEEVFFVPPAKGETDRMLRAARRGLDAGRQLRREARQGLRELTAAERVLTTLTAASVRVFEEILTLARLNRGRVFPSYDHLAQATSLGRATVARALGILEAIGFLVRQRRFKRIEAQGPGPRYEQTSNAYRPMLPKGLQAYLPRWMRPAPLPDDEIQRRVDQDEDMEHMRAQLSCREWAQATADGPLGKVLAKLGAALDRALEHQERESQIHPQPLHDSHKKNSMMSWPSRPTPTA</sequence>
<dbReference type="RefSeq" id="WP_379488074.1">
    <property type="nucleotide sequence ID" value="NZ_JBHLWK010000016.1"/>
</dbReference>
<evidence type="ECO:0000313" key="2">
    <source>
        <dbReference type="EMBL" id="MFC0205337.1"/>
    </source>
</evidence>
<feature type="region of interest" description="Disordered" evidence="1">
    <location>
        <begin position="252"/>
        <end position="285"/>
    </location>
</feature>
<dbReference type="SUPFAM" id="SSF46785">
    <property type="entry name" value="Winged helix' DNA-binding domain"/>
    <property type="match status" value="1"/>
</dbReference>
<comment type="caution">
    <text evidence="2">The sequence shown here is derived from an EMBL/GenBank/DDBJ whole genome shotgun (WGS) entry which is preliminary data.</text>
</comment>
<organism evidence="2 3">
    <name type="scientific">Novosphingobium soli</name>
    <dbReference type="NCBI Taxonomy" id="574956"/>
    <lineage>
        <taxon>Bacteria</taxon>
        <taxon>Pseudomonadati</taxon>
        <taxon>Pseudomonadota</taxon>
        <taxon>Alphaproteobacteria</taxon>
        <taxon>Sphingomonadales</taxon>
        <taxon>Sphingomonadaceae</taxon>
        <taxon>Novosphingobium</taxon>
    </lineage>
</organism>
<accession>A0ABV6CY76</accession>
<evidence type="ECO:0000313" key="3">
    <source>
        <dbReference type="Proteomes" id="UP001589798"/>
    </source>
</evidence>
<dbReference type="EMBL" id="JBHLWK010000016">
    <property type="protein sequence ID" value="MFC0205337.1"/>
    <property type="molecule type" value="Genomic_DNA"/>
</dbReference>
<keyword evidence="3" id="KW-1185">Reference proteome</keyword>
<protein>
    <submittedName>
        <fullName evidence="2">Helix-turn-helix domain-containing protein</fullName>
    </submittedName>
</protein>
<evidence type="ECO:0000256" key="1">
    <source>
        <dbReference type="SAM" id="MobiDB-lite"/>
    </source>
</evidence>
<reference evidence="2 3" key="1">
    <citation type="submission" date="2024-09" db="EMBL/GenBank/DDBJ databases">
        <authorList>
            <person name="Sun Q."/>
            <person name="Mori K."/>
        </authorList>
    </citation>
    <scope>NUCLEOTIDE SEQUENCE [LARGE SCALE GENOMIC DNA]</scope>
    <source>
        <strain evidence="2 3">CCM 7706</strain>
    </source>
</reference>
<name>A0ABV6CY76_9SPHN</name>
<gene>
    <name evidence="2" type="ORF">ACFFJC_13785</name>
</gene>
<dbReference type="Proteomes" id="UP001589798">
    <property type="component" value="Unassembled WGS sequence"/>
</dbReference>